<evidence type="ECO:0000313" key="3">
    <source>
        <dbReference type="EMBL" id="MBB6672059.1"/>
    </source>
</evidence>
<evidence type="ECO:0000259" key="2">
    <source>
        <dbReference type="PROSITE" id="PS51272"/>
    </source>
</evidence>
<keyword evidence="1" id="KW-0472">Membrane</keyword>
<dbReference type="PROSITE" id="PS51272">
    <property type="entry name" value="SLH"/>
    <property type="match status" value="3"/>
</dbReference>
<dbReference type="Proteomes" id="UP000547209">
    <property type="component" value="Unassembled WGS sequence"/>
</dbReference>
<protein>
    <submittedName>
        <fullName evidence="3">S-layer homology domain-containing protein</fullName>
    </submittedName>
</protein>
<keyword evidence="1" id="KW-1133">Transmembrane helix</keyword>
<dbReference type="RefSeq" id="WP_185143527.1">
    <property type="nucleotide sequence ID" value="NZ_JACJVP010000024.1"/>
</dbReference>
<comment type="caution">
    <text evidence="3">The sequence shown here is derived from an EMBL/GenBank/DDBJ whole genome shotgun (WGS) entry which is preliminary data.</text>
</comment>
<organism evidence="3 4">
    <name type="scientific">Cohnella nanjingensis</name>
    <dbReference type="NCBI Taxonomy" id="1387779"/>
    <lineage>
        <taxon>Bacteria</taxon>
        <taxon>Bacillati</taxon>
        <taxon>Bacillota</taxon>
        <taxon>Bacilli</taxon>
        <taxon>Bacillales</taxon>
        <taxon>Paenibacillaceae</taxon>
        <taxon>Cohnella</taxon>
    </lineage>
</organism>
<keyword evidence="1" id="KW-0812">Transmembrane</keyword>
<dbReference type="Gene3D" id="2.60.40.1120">
    <property type="entry name" value="Carboxypeptidase-like, regulatory domain"/>
    <property type="match status" value="1"/>
</dbReference>
<feature type="transmembrane region" description="Helical" evidence="1">
    <location>
        <begin position="49"/>
        <end position="68"/>
    </location>
</feature>
<reference evidence="3 4" key="1">
    <citation type="submission" date="2020-08" db="EMBL/GenBank/DDBJ databases">
        <title>Cohnella phylogeny.</title>
        <authorList>
            <person name="Dunlap C."/>
        </authorList>
    </citation>
    <scope>NUCLEOTIDE SEQUENCE [LARGE SCALE GENOMIC DNA]</scope>
    <source>
        <strain evidence="3 4">DSM 28246</strain>
    </source>
</reference>
<name>A0A7X0RQW9_9BACL</name>
<dbReference type="InterPro" id="IPR008969">
    <property type="entry name" value="CarboxyPept-like_regulatory"/>
</dbReference>
<dbReference type="SUPFAM" id="SSF49464">
    <property type="entry name" value="Carboxypeptidase regulatory domain-like"/>
    <property type="match status" value="1"/>
</dbReference>
<dbReference type="EMBL" id="JACJVP010000024">
    <property type="protein sequence ID" value="MBB6672059.1"/>
    <property type="molecule type" value="Genomic_DNA"/>
</dbReference>
<feature type="domain" description="SLH" evidence="2">
    <location>
        <begin position="134"/>
        <end position="197"/>
    </location>
</feature>
<dbReference type="AlphaFoldDB" id="A0A7X0RQW9"/>
<sequence length="918" mass="98372">MQFQLIPRPPSADLVPIGLFNYHALILKTEIEWRFVGFMKRSAWKQKSLFLFFALCIVLSSFGTAFAATGQTGAQKQETGYDVAGHWAEKVLKDWLGQGLITGFEDGSVKPNRDVTRAEFVTLVNKSQSLTEQAAIAFKDVKEGNWFYAEVAKAQKGGYISGYSDQTFKPNKQITRQEAAVILTKLLKLAESNSAGQLSDVANAPAWSKGSIGAAIDAGLMIGDKGKFRPSDNLTRAEAVTLLDRALQWQTAVKPAVTYDKAGSYGDKSTATTVYGSALISVPGVTLNNIVIEGDLVIGEGVGQGDVYLNQVTVKGKTTILGGGKNSVHLNDSVLLTVIVDKRDGSIRIVAEGSTTVQQITLQSGARLEESQMTGSGFGDVVLSSVIPQGAEVSMAGRFNSVDVIATSIKLDLTQGSIEQLNVTASATGTDVNIAAGARVAALILNAVTNVTGQGAIGTATINANGSSIAQTPERVIVGNGVSATVGGQPAVSTPVSGGSGGSPSIPDTVYGFTGKIVDANNQPVPDMHINFRRGVDAKTGDIAATVVTDANGEYFADLRPGVYTGELVKPGFLVTFIIGTSLTGEVYRNKDEKAVRIPNEGEIRIVLTWGENPRDEDSHLLGPTVDGLEYFHTWYGRKSYSVNSTTYADLDIDDTDSYGPETTTIRYRTDGFYQFYVHHYAGISTLRKSGAQVDIYVGSVTTPTKSYSIPEGDGTEIYWDVFAMNILNGEVTFIDRNTMRDDEPQYEGTVNPAHAELSKFQSDEYLIGTSSVNGMTYLMPSIALNAGTSIRLSDLVPASTTSVTYATYVGINDTGDDLIINQLNTSDNDLGFQVKLTVTVGNASASKVVGVKLLTVRHYLQYQIAMAQLLIDNESIDPDIRDRLQDLTIEGDALLNADASVTEMVRVIQEIKSNIFS</sequence>
<evidence type="ECO:0000256" key="1">
    <source>
        <dbReference type="SAM" id="Phobius"/>
    </source>
</evidence>
<feature type="domain" description="SLH" evidence="2">
    <location>
        <begin position="75"/>
        <end position="133"/>
    </location>
</feature>
<keyword evidence="4" id="KW-1185">Reference proteome</keyword>
<dbReference type="PANTHER" id="PTHR43308:SF5">
    <property type="entry name" value="S-LAYER PROTEIN _ PEPTIDOGLYCAN ENDO-BETA-N-ACETYLGLUCOSAMINIDASE"/>
    <property type="match status" value="1"/>
</dbReference>
<gene>
    <name evidence="3" type="ORF">H7C19_15375</name>
</gene>
<dbReference type="Pfam" id="PF00395">
    <property type="entry name" value="SLH"/>
    <property type="match status" value="3"/>
</dbReference>
<dbReference type="PANTHER" id="PTHR43308">
    <property type="entry name" value="OUTER MEMBRANE PROTEIN ALPHA-RELATED"/>
    <property type="match status" value="1"/>
</dbReference>
<accession>A0A7X0RQW9</accession>
<dbReference type="InterPro" id="IPR051465">
    <property type="entry name" value="Cell_Envelope_Struct_Comp"/>
</dbReference>
<evidence type="ECO:0000313" key="4">
    <source>
        <dbReference type="Proteomes" id="UP000547209"/>
    </source>
</evidence>
<feature type="domain" description="SLH" evidence="2">
    <location>
        <begin position="198"/>
        <end position="257"/>
    </location>
</feature>
<proteinExistence type="predicted"/>
<dbReference type="InterPro" id="IPR001119">
    <property type="entry name" value="SLH_dom"/>
</dbReference>